<evidence type="ECO:0000256" key="7">
    <source>
        <dbReference type="ARBA" id="ARBA00022763"/>
    </source>
</evidence>
<evidence type="ECO:0000256" key="1">
    <source>
        <dbReference type="ARBA" id="ARBA00001966"/>
    </source>
</evidence>
<evidence type="ECO:0000256" key="10">
    <source>
        <dbReference type="ARBA" id="ARBA00022840"/>
    </source>
</evidence>
<keyword evidence="9" id="KW-0347">Helicase</keyword>
<name>A0AAD3TC34_NEPGR</name>
<dbReference type="GO" id="GO:0003676">
    <property type="term" value="F:nucleic acid binding"/>
    <property type="evidence" value="ECO:0007669"/>
    <property type="project" value="InterPro"/>
</dbReference>
<evidence type="ECO:0000256" key="4">
    <source>
        <dbReference type="ARBA" id="ARBA00022485"/>
    </source>
</evidence>
<evidence type="ECO:0000256" key="11">
    <source>
        <dbReference type="ARBA" id="ARBA00023004"/>
    </source>
</evidence>
<dbReference type="PANTHER" id="PTHR11472:SF47">
    <property type="entry name" value="FANCONI ANEMIA GROUP J PROTEIN"/>
    <property type="match status" value="1"/>
</dbReference>
<dbReference type="Pfam" id="PF13307">
    <property type="entry name" value="Helicase_C_2"/>
    <property type="match status" value="1"/>
</dbReference>
<sequence length="945" mass="105329">MIYQPLYEMTQDIISWIECRKSTLEKHGFQHYFSCWTGESAVRELEEANVSQQCFPILMECATKAIKAASDTESGLVHLSGKSAITLEGLFSSLAYFFLGNGVHINDYQLALQRFVKRDAGSPSGYWMYTLSLWCLNPAVIFKDIADLSLSVILTSGTLSPMNSFSSELGIQFGTCLEAPHVIDVESQVWAAVISTGPGTYPLNASYKTADTYAFQDALGKTIEEICKVVPGGCLVFFPSYKLMDKLCKRWRENGQWSRLNARKSLFIEPRGGNQEDFESVLKGYYNSVRKSNKPCLGRRRKVMIMESNSCSTSESPVTCKEGAAFLAVCRGKVSEGIDFSDENARAVIIVGIPFPNINDLQVAQKKKFNDIYKHSKNVLSGNDWYCHQTFRALNQAAGRCIRHRSDYGAIILLDERFREERNTMYISKWLRKSIRQYNDFESSLEELRSFFSNVKEKIGSMTNQQDSVINLENALPDYCGKGYIVKKNKKINKYEIERGKASNNLISNHGLCQHLHFNSEGDFLSSRSQGSEEVQESESICVKNIDRSKEIIDVEGNFREDMSCSISPFKTVCEDTELSAVKETPGMVGEEANSSGSFSKDENSGSTIIHTSTDFLNQEMLQSMNSGLSMPNTMCSLASTPKRNASENTNEEFPEIESSLALSVESHAQKRRKPLHSLFSSPFQEKSSDVAIAESTQQFGSMGILVERETESQRVELGLASSSSEPRFKGLNSLKQSSMTDSGKSCLLEQRLQIFCSLCRTPLGLHENQYYIPCSSTSSSKVTLTSIFKEHVQKGAVTLSSDIPVLIVGSSAVNKQLCNASQKDMPAQGIWCKEDGCVYNTIFCPFCSCPTNCLGVQIVATDASNFQLIDKIFFYLDCVAFNCIQTSPTKDSSRASHSSLGSIADINSIDKYAYQPQYGRSGGWRTTKSKLRLPKRALLQNTED</sequence>
<protein>
    <recommendedName>
        <fullName evidence="16">DNA 5'-3' helicase FANCJ</fullName>
    </recommendedName>
</protein>
<gene>
    <name evidence="18" type="ORF">Nepgr_029206</name>
</gene>
<keyword evidence="4" id="KW-0004">4Fe-4S</keyword>
<accession>A0AAD3TC34</accession>
<dbReference type="GO" id="GO:0016818">
    <property type="term" value="F:hydrolase activity, acting on acid anhydrides, in phosphorus-containing anhydrides"/>
    <property type="evidence" value="ECO:0007669"/>
    <property type="project" value="InterPro"/>
</dbReference>
<dbReference type="PANTHER" id="PTHR11472">
    <property type="entry name" value="DNA REPAIR DEAD HELICASE RAD3/XP-D SUBFAMILY MEMBER"/>
    <property type="match status" value="1"/>
</dbReference>
<keyword evidence="11" id="KW-0408">Iron</keyword>
<dbReference type="InterPro" id="IPR006555">
    <property type="entry name" value="ATP-dep_Helicase_C"/>
</dbReference>
<keyword evidence="5" id="KW-0479">Metal-binding</keyword>
<evidence type="ECO:0000256" key="9">
    <source>
        <dbReference type="ARBA" id="ARBA00022806"/>
    </source>
</evidence>
<evidence type="ECO:0000256" key="14">
    <source>
        <dbReference type="ARBA" id="ARBA00023235"/>
    </source>
</evidence>
<dbReference type="GO" id="GO:0006289">
    <property type="term" value="P:nucleotide-excision repair"/>
    <property type="evidence" value="ECO:0007669"/>
    <property type="project" value="TreeGrafter"/>
</dbReference>
<comment type="subcellular location">
    <subcellularLocation>
        <location evidence="2">Nucleus</location>
    </subcellularLocation>
</comment>
<dbReference type="GO" id="GO:0003678">
    <property type="term" value="F:DNA helicase activity"/>
    <property type="evidence" value="ECO:0007669"/>
    <property type="project" value="TreeGrafter"/>
</dbReference>
<dbReference type="Proteomes" id="UP001279734">
    <property type="component" value="Unassembled WGS sequence"/>
</dbReference>
<keyword evidence="6" id="KW-0547">Nucleotide-binding</keyword>
<dbReference type="GO" id="GO:1990918">
    <property type="term" value="P:double-strand break repair involved in meiotic recombination"/>
    <property type="evidence" value="ECO:0007669"/>
    <property type="project" value="TreeGrafter"/>
</dbReference>
<keyword evidence="7" id="KW-0227">DNA damage</keyword>
<keyword evidence="10" id="KW-0067">ATP-binding</keyword>
<evidence type="ECO:0000256" key="6">
    <source>
        <dbReference type="ARBA" id="ARBA00022741"/>
    </source>
</evidence>
<evidence type="ECO:0000256" key="16">
    <source>
        <dbReference type="ARBA" id="ARBA00082714"/>
    </source>
</evidence>
<evidence type="ECO:0000313" key="19">
    <source>
        <dbReference type="Proteomes" id="UP001279734"/>
    </source>
</evidence>
<comment type="similarity">
    <text evidence="3">Belongs to the DEAD box helicase family. DEAH subfamily.</text>
</comment>
<dbReference type="InterPro" id="IPR027417">
    <property type="entry name" value="P-loop_NTPase"/>
</dbReference>
<dbReference type="AlphaFoldDB" id="A0AAD3TC34"/>
<evidence type="ECO:0000256" key="5">
    <source>
        <dbReference type="ARBA" id="ARBA00022723"/>
    </source>
</evidence>
<evidence type="ECO:0000256" key="12">
    <source>
        <dbReference type="ARBA" id="ARBA00023014"/>
    </source>
</evidence>
<dbReference type="GO" id="GO:0046872">
    <property type="term" value="F:metal ion binding"/>
    <property type="evidence" value="ECO:0007669"/>
    <property type="project" value="UniProtKB-KW"/>
</dbReference>
<keyword evidence="8" id="KW-0378">Hydrolase</keyword>
<dbReference type="SUPFAM" id="SSF52540">
    <property type="entry name" value="P-loop containing nucleoside triphosphate hydrolases"/>
    <property type="match status" value="1"/>
</dbReference>
<dbReference type="Gene3D" id="3.40.50.300">
    <property type="entry name" value="P-loop containing nucleotide triphosphate hydrolases"/>
    <property type="match status" value="2"/>
</dbReference>
<dbReference type="Gene3D" id="1.10.275.40">
    <property type="match status" value="1"/>
</dbReference>
<dbReference type="GO" id="GO:0051539">
    <property type="term" value="F:4 iron, 4 sulfur cluster binding"/>
    <property type="evidence" value="ECO:0007669"/>
    <property type="project" value="UniProtKB-KW"/>
</dbReference>
<evidence type="ECO:0000256" key="2">
    <source>
        <dbReference type="ARBA" id="ARBA00004123"/>
    </source>
</evidence>
<evidence type="ECO:0000313" key="18">
    <source>
        <dbReference type="EMBL" id="GMH27363.1"/>
    </source>
</evidence>
<proteinExistence type="inferred from homology"/>
<comment type="caution">
    <text evidence="18">The sequence shown here is derived from an EMBL/GenBank/DDBJ whole genome shotgun (WGS) entry which is preliminary data.</text>
</comment>
<dbReference type="EMBL" id="BSYO01000032">
    <property type="protein sequence ID" value="GMH27363.1"/>
    <property type="molecule type" value="Genomic_DNA"/>
</dbReference>
<evidence type="ECO:0000256" key="8">
    <source>
        <dbReference type="ARBA" id="ARBA00022801"/>
    </source>
</evidence>
<keyword evidence="15" id="KW-0539">Nucleus</keyword>
<keyword evidence="13" id="KW-0234">DNA repair</keyword>
<dbReference type="GO" id="GO:0005634">
    <property type="term" value="C:nucleus"/>
    <property type="evidence" value="ECO:0007669"/>
    <property type="project" value="UniProtKB-SubCell"/>
</dbReference>
<feature type="domain" description="ATP-dependent helicase C-terminal" evidence="17">
    <location>
        <begin position="241"/>
        <end position="420"/>
    </location>
</feature>
<evidence type="ECO:0000256" key="13">
    <source>
        <dbReference type="ARBA" id="ARBA00023204"/>
    </source>
</evidence>
<organism evidence="18 19">
    <name type="scientific">Nepenthes gracilis</name>
    <name type="common">Slender pitcher plant</name>
    <dbReference type="NCBI Taxonomy" id="150966"/>
    <lineage>
        <taxon>Eukaryota</taxon>
        <taxon>Viridiplantae</taxon>
        <taxon>Streptophyta</taxon>
        <taxon>Embryophyta</taxon>
        <taxon>Tracheophyta</taxon>
        <taxon>Spermatophyta</taxon>
        <taxon>Magnoliopsida</taxon>
        <taxon>eudicotyledons</taxon>
        <taxon>Gunneridae</taxon>
        <taxon>Pentapetalae</taxon>
        <taxon>Caryophyllales</taxon>
        <taxon>Nepenthaceae</taxon>
        <taxon>Nepenthes</taxon>
    </lineage>
</organism>
<dbReference type="SMART" id="SM00491">
    <property type="entry name" value="HELICc2"/>
    <property type="match status" value="1"/>
</dbReference>
<reference evidence="18" key="1">
    <citation type="submission" date="2023-05" db="EMBL/GenBank/DDBJ databases">
        <title>Nepenthes gracilis genome sequencing.</title>
        <authorList>
            <person name="Fukushima K."/>
        </authorList>
    </citation>
    <scope>NUCLEOTIDE SEQUENCE</scope>
    <source>
        <strain evidence="18">SING2019-196</strain>
    </source>
</reference>
<keyword evidence="14" id="KW-0413">Isomerase</keyword>
<comment type="cofactor">
    <cofactor evidence="1">
        <name>[4Fe-4S] cluster</name>
        <dbReference type="ChEBI" id="CHEBI:49883"/>
    </cofactor>
</comment>
<keyword evidence="19" id="KW-1185">Reference proteome</keyword>
<dbReference type="CDD" id="cd18788">
    <property type="entry name" value="SF2_C_XPD"/>
    <property type="match status" value="1"/>
</dbReference>
<dbReference type="GO" id="GO:0005524">
    <property type="term" value="F:ATP binding"/>
    <property type="evidence" value="ECO:0007669"/>
    <property type="project" value="UniProtKB-KW"/>
</dbReference>
<evidence type="ECO:0000256" key="15">
    <source>
        <dbReference type="ARBA" id="ARBA00023242"/>
    </source>
</evidence>
<evidence type="ECO:0000259" key="17">
    <source>
        <dbReference type="SMART" id="SM00491"/>
    </source>
</evidence>
<dbReference type="FunFam" id="3.40.50.300:FF:000731">
    <property type="entry name" value="Fanconi anemia group J protein homolog"/>
    <property type="match status" value="1"/>
</dbReference>
<keyword evidence="12" id="KW-0411">Iron-sulfur</keyword>
<evidence type="ECO:0000256" key="3">
    <source>
        <dbReference type="ARBA" id="ARBA00008792"/>
    </source>
</evidence>
<dbReference type="InterPro" id="IPR045028">
    <property type="entry name" value="DinG/Rad3-like"/>
</dbReference>